<gene>
    <name evidence="1" type="ORF">J1C47_09170</name>
</gene>
<evidence type="ECO:0000313" key="2">
    <source>
        <dbReference type="Proteomes" id="UP000664288"/>
    </source>
</evidence>
<name>A0ABS3J2E7_9HYPH</name>
<dbReference type="EMBL" id="JAFMPY010000007">
    <property type="protein sequence ID" value="MBO0903813.1"/>
    <property type="molecule type" value="Genomic_DNA"/>
</dbReference>
<dbReference type="Proteomes" id="UP000664288">
    <property type="component" value="Unassembled WGS sequence"/>
</dbReference>
<protein>
    <submittedName>
        <fullName evidence="1">Uncharacterized protein</fullName>
    </submittedName>
</protein>
<organism evidence="1 2">
    <name type="scientific">Jiella sonneratiae</name>
    <dbReference type="NCBI Taxonomy" id="2816856"/>
    <lineage>
        <taxon>Bacteria</taxon>
        <taxon>Pseudomonadati</taxon>
        <taxon>Pseudomonadota</taxon>
        <taxon>Alphaproteobacteria</taxon>
        <taxon>Hyphomicrobiales</taxon>
        <taxon>Aurantimonadaceae</taxon>
        <taxon>Jiella</taxon>
    </lineage>
</organism>
<keyword evidence="2" id="KW-1185">Reference proteome</keyword>
<comment type="caution">
    <text evidence="1">The sequence shown here is derived from an EMBL/GenBank/DDBJ whole genome shotgun (WGS) entry which is preliminary data.</text>
</comment>
<reference evidence="1 2" key="1">
    <citation type="submission" date="2021-03" db="EMBL/GenBank/DDBJ databases">
        <title>Whole genome sequence of Jiella sp. MQZ13P-4.</title>
        <authorList>
            <person name="Tuo L."/>
        </authorList>
    </citation>
    <scope>NUCLEOTIDE SEQUENCE [LARGE SCALE GENOMIC DNA]</scope>
    <source>
        <strain evidence="1 2">MQZ13P-4</strain>
    </source>
</reference>
<proteinExistence type="predicted"/>
<dbReference type="RefSeq" id="WP_207350445.1">
    <property type="nucleotide sequence ID" value="NZ_JAFMPY010000007.1"/>
</dbReference>
<evidence type="ECO:0000313" key="1">
    <source>
        <dbReference type="EMBL" id="MBO0903813.1"/>
    </source>
</evidence>
<accession>A0ABS3J2E7</accession>
<sequence length="260" mass="29268">MTNEEIAAEMCKWRQGDAFLGAIDLPFLDIGEDGLDAVLTSSEGAVILTQSCDIVRDYSKRPFLHVAALKPVTDDELQRISAGREIRYLYVPGLRDRRLVADLDLTATIDKRIIVGQDRVPGCDTDRERRELAANIGRHRQRYAFPDEFNDALKPLRRWVDGGAGKNSDKGRFIDAILEIRVSTASWEAPDELEFIAILKDGIPPDTRALWARDYLPGLEKKASSDWCRDCTFRLSTLKEMSAAEYLGMDRLDFDGLSDA</sequence>